<dbReference type="EMBL" id="JAQQWE010000006">
    <property type="protein sequence ID" value="KAK7947932.1"/>
    <property type="molecule type" value="Genomic_DNA"/>
</dbReference>
<dbReference type="SUPFAM" id="SSF55486">
    <property type="entry name" value="Metalloproteases ('zincins'), catalytic domain"/>
    <property type="match status" value="1"/>
</dbReference>
<dbReference type="PANTHER" id="PTHR10127:SF850">
    <property type="entry name" value="METALLOENDOPEPTIDASE"/>
    <property type="match status" value="1"/>
</dbReference>
<feature type="compositionally biased region" description="Basic and acidic residues" evidence="2">
    <location>
        <begin position="483"/>
        <end position="504"/>
    </location>
</feature>
<feature type="compositionally biased region" description="Low complexity" evidence="2">
    <location>
        <begin position="60"/>
        <end position="115"/>
    </location>
</feature>
<dbReference type="Gene3D" id="3.40.390.10">
    <property type="entry name" value="Collagenase (Catalytic Domain)"/>
    <property type="match status" value="1"/>
</dbReference>
<feature type="compositionally biased region" description="Polar residues" evidence="2">
    <location>
        <begin position="116"/>
        <end position="131"/>
    </location>
</feature>
<reference evidence="4 5" key="1">
    <citation type="submission" date="2023-01" db="EMBL/GenBank/DDBJ databases">
        <title>Analysis of 21 Apiospora genomes using comparative genomics revels a genus with tremendous synthesis potential of carbohydrate active enzymes and secondary metabolites.</title>
        <authorList>
            <person name="Sorensen T."/>
        </authorList>
    </citation>
    <scope>NUCLEOTIDE SEQUENCE [LARGE SCALE GENOMIC DNA]</scope>
    <source>
        <strain evidence="4 5">CBS 24483</strain>
    </source>
</reference>
<evidence type="ECO:0000256" key="2">
    <source>
        <dbReference type="SAM" id="MobiDB-lite"/>
    </source>
</evidence>
<feature type="domain" description="Peptidase M12A" evidence="3">
    <location>
        <begin position="316"/>
        <end position="456"/>
    </location>
</feature>
<feature type="compositionally biased region" description="Low complexity" evidence="2">
    <location>
        <begin position="202"/>
        <end position="248"/>
    </location>
</feature>
<dbReference type="Proteomes" id="UP001391051">
    <property type="component" value="Unassembled WGS sequence"/>
</dbReference>
<dbReference type="InterPro" id="IPR024079">
    <property type="entry name" value="MetalloPept_cat_dom_sf"/>
</dbReference>
<feature type="compositionally biased region" description="Polar residues" evidence="2">
    <location>
        <begin position="148"/>
        <end position="196"/>
    </location>
</feature>
<keyword evidence="1" id="KW-0482">Metalloprotease</keyword>
<dbReference type="PRINTS" id="PR00480">
    <property type="entry name" value="ASTACIN"/>
</dbReference>
<organism evidence="4 5">
    <name type="scientific">Apiospora aurea</name>
    <dbReference type="NCBI Taxonomy" id="335848"/>
    <lineage>
        <taxon>Eukaryota</taxon>
        <taxon>Fungi</taxon>
        <taxon>Dikarya</taxon>
        <taxon>Ascomycota</taxon>
        <taxon>Pezizomycotina</taxon>
        <taxon>Sordariomycetes</taxon>
        <taxon>Xylariomycetidae</taxon>
        <taxon>Amphisphaeriales</taxon>
        <taxon>Apiosporaceae</taxon>
        <taxon>Apiospora</taxon>
    </lineage>
</organism>
<feature type="region of interest" description="Disordered" evidence="2">
    <location>
        <begin position="1"/>
        <end position="26"/>
    </location>
</feature>
<comment type="cofactor">
    <cofactor evidence="1">
        <name>Zn(2+)</name>
        <dbReference type="ChEBI" id="CHEBI:29105"/>
    </cofactor>
    <text evidence="1">Binds 1 zinc ion per subunit.</text>
</comment>
<keyword evidence="1" id="KW-0378">Hydrolase</keyword>
<dbReference type="GeneID" id="92078102"/>
<sequence length="566" mass="61263">MAGAKKCAGGGMNLSMPDPVWQPWTTASGITHSQTVSWKYETPLDTVDLTTDQPYIWGPSESEYSSDGSAGASSSSSLLCSTKSASIKLSQPKTSQPQSSQTKTSQTNLSNTTKSASTKLPNAKSSKTKPASTESSSKGPSSTKLSSRPNTKSSITSGIKASGIKSSTASGTKLSTTPASPVPKSCSTNSSTTSGAKCTPEPSTKSSTASGPKSSSTRSSCLSSSSGATGSRSSSPGSSSSVSSGPSLHLQPVPDRFPWKEDKRWPSRQRKPAVQFLNGTLEQKSLVRSVVKENYNAIPMRIRFSFLSSRETGPSNVRIKFIDSGISWADIGMGKANQQPNEPTMELNLGNKKTAEDKVGNILHEFGHVLGLRHEHQHPDSGLVFCRRQLREEGYGDDDITEQWLPFGFDKRRTEPYDRESIMHYSITTKEAKNLKSPIGRSNALSRGDKNQLIAMYPPEKTATTTIKTTHDKAKTTTTTTRKTTDKAKVTTTKKANDKAKPKVSETVPKTRPPLRERSPPNKSTRTGSIKYGGKSYKYPTEYTDSKGRKKKVSSFQQKLMQWIVT</sequence>
<gene>
    <name evidence="4" type="ORF">PG986_008818</name>
</gene>
<dbReference type="Pfam" id="PF01400">
    <property type="entry name" value="Astacin"/>
    <property type="match status" value="1"/>
</dbReference>
<evidence type="ECO:0000313" key="4">
    <source>
        <dbReference type="EMBL" id="KAK7947932.1"/>
    </source>
</evidence>
<proteinExistence type="predicted"/>
<dbReference type="PANTHER" id="PTHR10127">
    <property type="entry name" value="DISCOIDIN, CUB, EGF, LAMININ , AND ZINC METALLOPROTEASE DOMAIN CONTAINING"/>
    <property type="match status" value="1"/>
</dbReference>
<keyword evidence="1" id="KW-0645">Protease</keyword>
<accession>A0ABR1Q5Z4</accession>
<evidence type="ECO:0000256" key="1">
    <source>
        <dbReference type="RuleBase" id="RU361183"/>
    </source>
</evidence>
<feature type="compositionally biased region" description="Low complexity" evidence="2">
    <location>
        <begin position="132"/>
        <end position="147"/>
    </location>
</feature>
<comment type="caution">
    <text evidence="4">The sequence shown here is derived from an EMBL/GenBank/DDBJ whole genome shotgun (WGS) entry which is preliminary data.</text>
</comment>
<dbReference type="RefSeq" id="XP_066697438.1">
    <property type="nucleotide sequence ID" value="XM_066845040.1"/>
</dbReference>
<keyword evidence="1" id="KW-0862">Zinc</keyword>
<evidence type="ECO:0000313" key="5">
    <source>
        <dbReference type="Proteomes" id="UP001391051"/>
    </source>
</evidence>
<name>A0ABR1Q5Z4_9PEZI</name>
<protein>
    <recommendedName>
        <fullName evidence="1">Metalloendopeptidase</fullName>
        <ecNumber evidence="1">3.4.24.-</ecNumber>
    </recommendedName>
</protein>
<keyword evidence="1" id="KW-0479">Metal-binding</keyword>
<keyword evidence="5" id="KW-1185">Reference proteome</keyword>
<dbReference type="InterPro" id="IPR001506">
    <property type="entry name" value="Peptidase_M12A"/>
</dbReference>
<feature type="region of interest" description="Disordered" evidence="2">
    <location>
        <begin position="460"/>
        <end position="553"/>
    </location>
</feature>
<dbReference type="EC" id="3.4.24.-" evidence="1"/>
<evidence type="ECO:0000259" key="3">
    <source>
        <dbReference type="Pfam" id="PF01400"/>
    </source>
</evidence>
<feature type="region of interest" description="Disordered" evidence="2">
    <location>
        <begin position="50"/>
        <end position="271"/>
    </location>
</feature>